<evidence type="ECO:0000313" key="2">
    <source>
        <dbReference type="Proteomes" id="UP000034087"/>
    </source>
</evidence>
<protein>
    <recommendedName>
        <fullName evidence="3">DUF5678 domain-containing protein</fullName>
    </recommendedName>
</protein>
<accession>A0A0G1IMP9</accession>
<comment type="caution">
    <text evidence="1">The sequence shown here is derived from an EMBL/GenBank/DDBJ whole genome shotgun (WGS) entry which is preliminary data.</text>
</comment>
<gene>
    <name evidence="1" type="ORF">UW53_C0003G0099</name>
</gene>
<dbReference type="AlphaFoldDB" id="A0A0G1IMP9"/>
<evidence type="ECO:0000313" key="1">
    <source>
        <dbReference type="EMBL" id="KKT60188.1"/>
    </source>
</evidence>
<name>A0A0G1IMP9_9BACT</name>
<organism evidence="1 2">
    <name type="scientific">Candidatus Giovannonibacteria bacterium GW2011_GWA1_44_25</name>
    <dbReference type="NCBI Taxonomy" id="1618645"/>
    <lineage>
        <taxon>Bacteria</taxon>
        <taxon>Candidatus Giovannoniibacteriota</taxon>
    </lineage>
</organism>
<evidence type="ECO:0008006" key="3">
    <source>
        <dbReference type="Google" id="ProtNLM"/>
    </source>
</evidence>
<sequence>MSKTQEENIVKMPDLSSILKPYENKWVALSPDRTKIIASGETLEETASKIDSVLQSRVAFSKVLPLGANLAPSSL</sequence>
<dbReference type="EMBL" id="LCIR01000003">
    <property type="protein sequence ID" value="KKT60188.1"/>
    <property type="molecule type" value="Genomic_DNA"/>
</dbReference>
<reference evidence="1 2" key="1">
    <citation type="journal article" date="2015" name="Nature">
        <title>rRNA introns, odd ribosomes, and small enigmatic genomes across a large radiation of phyla.</title>
        <authorList>
            <person name="Brown C.T."/>
            <person name="Hug L.A."/>
            <person name="Thomas B.C."/>
            <person name="Sharon I."/>
            <person name="Castelle C.J."/>
            <person name="Singh A."/>
            <person name="Wilkins M.J."/>
            <person name="Williams K.H."/>
            <person name="Banfield J.F."/>
        </authorList>
    </citation>
    <scope>NUCLEOTIDE SEQUENCE [LARGE SCALE GENOMIC DNA]</scope>
</reference>
<proteinExistence type="predicted"/>
<dbReference type="Proteomes" id="UP000034087">
    <property type="component" value="Unassembled WGS sequence"/>
</dbReference>